<evidence type="ECO:0000256" key="1">
    <source>
        <dbReference type="SAM" id="MobiDB-lite"/>
    </source>
</evidence>
<dbReference type="Proteomes" id="UP001239445">
    <property type="component" value="Unassembled WGS sequence"/>
</dbReference>
<feature type="compositionally biased region" description="Basic and acidic residues" evidence="1">
    <location>
        <begin position="137"/>
        <end position="147"/>
    </location>
</feature>
<protein>
    <submittedName>
        <fullName evidence="2">Uncharacterized protein</fullName>
    </submittedName>
</protein>
<evidence type="ECO:0000313" key="2">
    <source>
        <dbReference type="EMBL" id="KAK1759513.1"/>
    </source>
</evidence>
<accession>A0AAJ0BLQ9</accession>
<evidence type="ECO:0000313" key="3">
    <source>
        <dbReference type="Proteomes" id="UP001239445"/>
    </source>
</evidence>
<feature type="compositionally biased region" description="Polar residues" evidence="1">
    <location>
        <begin position="41"/>
        <end position="65"/>
    </location>
</feature>
<gene>
    <name evidence="2" type="ORF">QBC47DRAFT_457782</name>
</gene>
<proteinExistence type="predicted"/>
<dbReference type="EMBL" id="MU839828">
    <property type="protein sequence ID" value="KAK1759513.1"/>
    <property type="molecule type" value="Genomic_DNA"/>
</dbReference>
<feature type="region of interest" description="Disordered" evidence="1">
    <location>
        <begin position="29"/>
        <end position="65"/>
    </location>
</feature>
<keyword evidence="3" id="KW-1185">Reference proteome</keyword>
<comment type="caution">
    <text evidence="2">The sequence shown here is derived from an EMBL/GenBank/DDBJ whole genome shotgun (WGS) entry which is preliminary data.</text>
</comment>
<reference evidence="2" key="1">
    <citation type="submission" date="2023-06" db="EMBL/GenBank/DDBJ databases">
        <title>Genome-scale phylogeny and comparative genomics of the fungal order Sordariales.</title>
        <authorList>
            <consortium name="Lawrence Berkeley National Laboratory"/>
            <person name="Hensen N."/>
            <person name="Bonometti L."/>
            <person name="Westerberg I."/>
            <person name="Brannstrom I.O."/>
            <person name="Guillou S."/>
            <person name="Cros-Aarteil S."/>
            <person name="Calhoun S."/>
            <person name="Haridas S."/>
            <person name="Kuo A."/>
            <person name="Mondo S."/>
            <person name="Pangilinan J."/>
            <person name="Riley R."/>
            <person name="Labutti K."/>
            <person name="Andreopoulos B."/>
            <person name="Lipzen A."/>
            <person name="Chen C."/>
            <person name="Yanf M."/>
            <person name="Daum C."/>
            <person name="Ng V."/>
            <person name="Clum A."/>
            <person name="Steindorff A."/>
            <person name="Ohm R."/>
            <person name="Martin F."/>
            <person name="Silar P."/>
            <person name="Natvig D."/>
            <person name="Lalanne C."/>
            <person name="Gautier V."/>
            <person name="Ament-Velasquez S.L."/>
            <person name="Kruys A."/>
            <person name="Hutchinson M.I."/>
            <person name="Powell A.J."/>
            <person name="Barry K."/>
            <person name="Miller A.N."/>
            <person name="Grigoriev I.V."/>
            <person name="Debuchy R."/>
            <person name="Gladieux P."/>
            <person name="Thoren M.H."/>
            <person name="Johannesson H."/>
        </authorList>
    </citation>
    <scope>NUCLEOTIDE SEQUENCE</scope>
    <source>
        <strain evidence="2">PSN4</strain>
    </source>
</reference>
<dbReference type="AlphaFoldDB" id="A0AAJ0BLQ9"/>
<name>A0AAJ0BLQ9_9PEZI</name>
<organism evidence="2 3">
    <name type="scientific">Echria macrotheca</name>
    <dbReference type="NCBI Taxonomy" id="438768"/>
    <lineage>
        <taxon>Eukaryota</taxon>
        <taxon>Fungi</taxon>
        <taxon>Dikarya</taxon>
        <taxon>Ascomycota</taxon>
        <taxon>Pezizomycotina</taxon>
        <taxon>Sordariomycetes</taxon>
        <taxon>Sordariomycetidae</taxon>
        <taxon>Sordariales</taxon>
        <taxon>Schizotheciaceae</taxon>
        <taxon>Echria</taxon>
    </lineage>
</organism>
<feature type="region of interest" description="Disordered" evidence="1">
    <location>
        <begin position="126"/>
        <end position="160"/>
    </location>
</feature>
<sequence length="286" mass="31150">MAYAMPTWDVDIPTKRTLYYFDQRSSGVGEAESQSERRNAYRSTGQVSRPTSLSPRTLGHGSSKQCRLSLGWKDRKAVWVLFGGAKCDAQGLRHVVADRHSRRTTIPGPTVFALAVGDTRLYPTIAIPTPPNLGEQEENKPGRETVLRPEGAAGVARQSIDTSRRTPDVCLVAYGITRRGLQTNKPQTENPVKGNGEDELMGGGVMQLINLQTYRSPGPSSLPSFSRNDPWTRKLASATPYGNDQEKGTNVSLLAGAPRAQAVGFGLVVSRSRKKGTGLDHLSRDF</sequence>